<evidence type="ECO:0000313" key="3">
    <source>
        <dbReference type="Proteomes" id="UP000248924"/>
    </source>
</evidence>
<accession>A0A2W2EWT9</accession>
<organism evidence="2 3">
    <name type="scientific">Micromonospora craterilacus</name>
    <dbReference type="NCBI Taxonomy" id="1655439"/>
    <lineage>
        <taxon>Bacteria</taxon>
        <taxon>Bacillati</taxon>
        <taxon>Actinomycetota</taxon>
        <taxon>Actinomycetes</taxon>
        <taxon>Micromonosporales</taxon>
        <taxon>Micromonosporaceae</taxon>
        <taxon>Micromonospora</taxon>
    </lineage>
</organism>
<keyword evidence="1" id="KW-0812">Transmembrane</keyword>
<reference evidence="2 3" key="1">
    <citation type="submission" date="2018-01" db="EMBL/GenBank/DDBJ databases">
        <title>Draft genome sequence of Jishengella sp. NA12.</title>
        <authorList>
            <person name="Sahin N."/>
            <person name="Ay H."/>
            <person name="Saygin H."/>
        </authorList>
    </citation>
    <scope>NUCLEOTIDE SEQUENCE [LARGE SCALE GENOMIC DNA]</scope>
    <source>
        <strain evidence="2 3">NA12</strain>
    </source>
</reference>
<feature type="transmembrane region" description="Helical" evidence="1">
    <location>
        <begin position="20"/>
        <end position="39"/>
    </location>
</feature>
<evidence type="ECO:0000256" key="1">
    <source>
        <dbReference type="SAM" id="Phobius"/>
    </source>
</evidence>
<keyword evidence="1" id="KW-0472">Membrane</keyword>
<keyword evidence="1" id="KW-1133">Transmembrane helix</keyword>
<dbReference type="Proteomes" id="UP000248924">
    <property type="component" value="Unassembled WGS sequence"/>
</dbReference>
<keyword evidence="3" id="KW-1185">Reference proteome</keyword>
<name>A0A2W2EWT9_9ACTN</name>
<dbReference type="AlphaFoldDB" id="A0A2W2EWT9"/>
<evidence type="ECO:0000313" key="2">
    <source>
        <dbReference type="EMBL" id="PZG16928.1"/>
    </source>
</evidence>
<protein>
    <submittedName>
        <fullName evidence="2">Uncharacterized protein</fullName>
    </submittedName>
</protein>
<comment type="caution">
    <text evidence="2">The sequence shown here is derived from an EMBL/GenBank/DDBJ whole genome shotgun (WGS) entry which is preliminary data.</text>
</comment>
<gene>
    <name evidence="2" type="ORF">C1I95_16510</name>
</gene>
<dbReference type="EMBL" id="POTY01000096">
    <property type="protein sequence ID" value="PZG16928.1"/>
    <property type="molecule type" value="Genomic_DNA"/>
</dbReference>
<proteinExistence type="predicted"/>
<sequence length="68" mass="8069">MWYLRSALVSSPVGFIDFERLWLIWPSVIVLGLICLSPVRYMAYFEWKVPQADLGAMLWRDAFSPRFR</sequence>